<gene>
    <name evidence="1" type="ORF">CVT26_014197</name>
</gene>
<accession>A0A409VU56</accession>
<dbReference type="GO" id="GO:0008757">
    <property type="term" value="F:S-adenosylmethionine-dependent methyltransferase activity"/>
    <property type="evidence" value="ECO:0007669"/>
    <property type="project" value="UniProtKB-ARBA"/>
</dbReference>
<dbReference type="Gene3D" id="3.40.50.150">
    <property type="entry name" value="Vaccinia Virus protein VP39"/>
    <property type="match status" value="1"/>
</dbReference>
<dbReference type="PANTHER" id="PTHR14614">
    <property type="entry name" value="HEPATOCELLULAR CARCINOMA-ASSOCIATED ANTIGEN"/>
    <property type="match status" value="1"/>
</dbReference>
<reference evidence="1 2" key="1">
    <citation type="journal article" date="2018" name="Evol. Lett.">
        <title>Horizontal gene cluster transfer increased hallucinogenic mushroom diversity.</title>
        <authorList>
            <person name="Reynolds H.T."/>
            <person name="Vijayakumar V."/>
            <person name="Gluck-Thaler E."/>
            <person name="Korotkin H.B."/>
            <person name="Matheny P.B."/>
            <person name="Slot J.C."/>
        </authorList>
    </citation>
    <scope>NUCLEOTIDE SEQUENCE [LARGE SCALE GENOMIC DNA]</scope>
    <source>
        <strain evidence="1 2">SRW20</strain>
    </source>
</reference>
<dbReference type="CDD" id="cd02440">
    <property type="entry name" value="AdoMet_MTases"/>
    <property type="match status" value="1"/>
</dbReference>
<dbReference type="OrthoDB" id="273771at2759"/>
<dbReference type="SUPFAM" id="SSF53335">
    <property type="entry name" value="S-adenosyl-L-methionine-dependent methyltransferases"/>
    <property type="match status" value="1"/>
</dbReference>
<sequence length="286" mass="32089">MTLDEGSTAASEDILSDSLQTLYDFQPITYTSSGAPYTYTLVCPLGHQHSDICDKPVVIRLLTPDTAAANWSLHASSIWASSVHLADNIDKLNLESHTKSKLPNDPVRVLELGASAGLPSIVVAKLYPTISATATDYPDEALLRTLSENVERNAVAHRCRVLPFDWARCPAHILQDGYRFDVVLAADTLWNPDLHSIFIDALRSTLTKTPTSRIHVVVGLHTGRYTIQRFLDSVLASGFELESLQERSIIGSVVRQWDVSRESEDDQERRRWVIWIQLKWKELELQ</sequence>
<evidence type="ECO:0000313" key="1">
    <source>
        <dbReference type="EMBL" id="PPQ69820.1"/>
    </source>
</evidence>
<comment type="caution">
    <text evidence="1">The sequence shown here is derived from an EMBL/GenBank/DDBJ whole genome shotgun (WGS) entry which is preliminary data.</text>
</comment>
<dbReference type="AlphaFoldDB" id="A0A409VU56"/>
<name>A0A409VU56_9AGAR</name>
<keyword evidence="2" id="KW-1185">Reference proteome</keyword>
<dbReference type="InParanoid" id="A0A409VU56"/>
<dbReference type="FunCoup" id="A0A409VU56">
    <property type="interactions" value="118"/>
</dbReference>
<dbReference type="InterPro" id="IPR029063">
    <property type="entry name" value="SAM-dependent_MTases_sf"/>
</dbReference>
<dbReference type="Proteomes" id="UP000284706">
    <property type="component" value="Unassembled WGS sequence"/>
</dbReference>
<dbReference type="EMBL" id="NHYE01005561">
    <property type="protein sequence ID" value="PPQ69820.1"/>
    <property type="molecule type" value="Genomic_DNA"/>
</dbReference>
<proteinExistence type="predicted"/>
<dbReference type="InterPro" id="IPR019410">
    <property type="entry name" value="Methyltransf_16"/>
</dbReference>
<evidence type="ECO:0000313" key="2">
    <source>
        <dbReference type="Proteomes" id="UP000284706"/>
    </source>
</evidence>
<organism evidence="1 2">
    <name type="scientific">Gymnopilus dilepis</name>
    <dbReference type="NCBI Taxonomy" id="231916"/>
    <lineage>
        <taxon>Eukaryota</taxon>
        <taxon>Fungi</taxon>
        <taxon>Dikarya</taxon>
        <taxon>Basidiomycota</taxon>
        <taxon>Agaricomycotina</taxon>
        <taxon>Agaricomycetes</taxon>
        <taxon>Agaricomycetidae</taxon>
        <taxon>Agaricales</taxon>
        <taxon>Agaricineae</taxon>
        <taxon>Hymenogastraceae</taxon>
        <taxon>Gymnopilus</taxon>
    </lineage>
</organism>
<evidence type="ECO:0008006" key="3">
    <source>
        <dbReference type="Google" id="ProtNLM"/>
    </source>
</evidence>
<dbReference type="STRING" id="231916.A0A409VU56"/>
<dbReference type="Pfam" id="PF10294">
    <property type="entry name" value="Methyltransf_16"/>
    <property type="match status" value="1"/>
</dbReference>
<protein>
    <recommendedName>
        <fullName evidence="3">Nicotinamide N-methyltransferase</fullName>
    </recommendedName>
</protein>